<dbReference type="PROSITE" id="PS50112">
    <property type="entry name" value="PAS"/>
    <property type="match status" value="1"/>
</dbReference>
<dbReference type="SUPFAM" id="SSF55785">
    <property type="entry name" value="PYP-like sensor domain (PAS domain)"/>
    <property type="match status" value="1"/>
</dbReference>
<dbReference type="InterPro" id="IPR013656">
    <property type="entry name" value="PAS_4"/>
</dbReference>
<dbReference type="NCBIfam" id="TIGR00229">
    <property type="entry name" value="sensory_box"/>
    <property type="match status" value="1"/>
</dbReference>
<dbReference type="KEGG" id="talb:FTW19_04460"/>
<dbReference type="SMART" id="SM00267">
    <property type="entry name" value="GGDEF"/>
    <property type="match status" value="1"/>
</dbReference>
<dbReference type="PANTHER" id="PTHR44757:SF2">
    <property type="entry name" value="BIOFILM ARCHITECTURE MAINTENANCE PROTEIN MBAA"/>
    <property type="match status" value="1"/>
</dbReference>
<evidence type="ECO:0000259" key="1">
    <source>
        <dbReference type="PROSITE" id="PS50112"/>
    </source>
</evidence>
<dbReference type="OrthoDB" id="101222at2"/>
<dbReference type="AlphaFoldDB" id="A0A5B9E699"/>
<feature type="domain" description="GGDEF" evidence="3">
    <location>
        <begin position="322"/>
        <end position="454"/>
    </location>
</feature>
<evidence type="ECO:0000313" key="4">
    <source>
        <dbReference type="EMBL" id="QEE27329.1"/>
    </source>
</evidence>
<dbReference type="InterPro" id="IPR043128">
    <property type="entry name" value="Rev_trsase/Diguanyl_cyclase"/>
</dbReference>
<dbReference type="SUPFAM" id="SSF141868">
    <property type="entry name" value="EAL domain-like"/>
    <property type="match status" value="1"/>
</dbReference>
<dbReference type="EMBL" id="CP042806">
    <property type="protein sequence ID" value="QEE27329.1"/>
    <property type="molecule type" value="Genomic_DNA"/>
</dbReference>
<dbReference type="SMART" id="SM00091">
    <property type="entry name" value="PAS"/>
    <property type="match status" value="1"/>
</dbReference>
<dbReference type="InterPro" id="IPR035919">
    <property type="entry name" value="EAL_sf"/>
</dbReference>
<sequence length="716" mass="79675">MRCPSTLVDESGRLRALEEYALSERLGLPALAPVVRLAAEMFQMPMSAVNLIGEQHVFFAASYGIDGFDMSRDVSFCAHAILQDDVMVVPDATHDVRFHDNPLVTGEPGIRFYAGMPLRSPSGHAIGALCVIDRAPHATFAERDQERLREFAALVSDKLELRRLEVAHQTSRFQEIAATSPGPLLGFNRKLELTFCNSAAAAVLGAARETLLARRIGEILPRLDERRILEFIGNVIATGVSQHVSIETLALRPEGSMLPVEVVFFTWKEEGEERYGLMLTDITERRNHEQELFRLENFDKLTGLANRKVLRHEVAGALEEHVALALVAIDLDSFKDMNDTLGYKAGDEVLHALSERMTRLLKPGDMLARMGGDEFAVLLRGRELPAVRAFANTLLTTVGKQLEVAGHRIRVTASCGIALAAEQRDDAEELLGNADLALYQAKTLGRGHVSVYLPALRQEAIERRQFDAELHHAVENEEFELFYQPQIHLQTGTLVGAEALIRWRHPQKGYLAPAAFLPLLEASSLAGTVGTWVLRRACEQASLWRQRDEGRFRMGVNLFAAQFLTGDLVEQVQQSIDQYHLLPRNVELEITENIILNQDGTILDTLRQLREAGVCIAFDDFGTGFASLSLLRDYPVTQIKIDRSFTSNMCCSTRDEATVAATIGLARNYDLDVIAEGIETEEQLQKLKRIGCDEGQGYLFGKPMPAVEFEKKFLAS</sequence>
<dbReference type="Pfam" id="PF01590">
    <property type="entry name" value="GAF"/>
    <property type="match status" value="1"/>
</dbReference>
<dbReference type="Pfam" id="PF00990">
    <property type="entry name" value="GGDEF"/>
    <property type="match status" value="1"/>
</dbReference>
<dbReference type="Pfam" id="PF08448">
    <property type="entry name" value="PAS_4"/>
    <property type="match status" value="1"/>
</dbReference>
<dbReference type="InterPro" id="IPR003018">
    <property type="entry name" value="GAF"/>
</dbReference>
<dbReference type="PROSITE" id="PS50887">
    <property type="entry name" value="GGDEF"/>
    <property type="match status" value="1"/>
</dbReference>
<dbReference type="SMART" id="SM00052">
    <property type="entry name" value="EAL"/>
    <property type="match status" value="1"/>
</dbReference>
<dbReference type="Gene3D" id="3.30.450.40">
    <property type="match status" value="1"/>
</dbReference>
<dbReference type="InterPro" id="IPR035965">
    <property type="entry name" value="PAS-like_dom_sf"/>
</dbReference>
<dbReference type="CDD" id="cd01949">
    <property type="entry name" value="GGDEF"/>
    <property type="match status" value="1"/>
</dbReference>
<dbReference type="Gene3D" id="3.30.70.270">
    <property type="match status" value="1"/>
</dbReference>
<dbReference type="SMART" id="SM00065">
    <property type="entry name" value="GAF"/>
    <property type="match status" value="1"/>
</dbReference>
<dbReference type="InterPro" id="IPR000014">
    <property type="entry name" value="PAS"/>
</dbReference>
<accession>A0A5B9E699</accession>
<dbReference type="InterPro" id="IPR029787">
    <property type="entry name" value="Nucleotide_cyclase"/>
</dbReference>
<dbReference type="PANTHER" id="PTHR44757">
    <property type="entry name" value="DIGUANYLATE CYCLASE DGCP"/>
    <property type="match status" value="1"/>
</dbReference>
<dbReference type="NCBIfam" id="TIGR00254">
    <property type="entry name" value="GGDEF"/>
    <property type="match status" value="1"/>
</dbReference>
<dbReference type="CDD" id="cd01948">
    <property type="entry name" value="EAL"/>
    <property type="match status" value="1"/>
</dbReference>
<dbReference type="InterPro" id="IPR052155">
    <property type="entry name" value="Biofilm_reg_signaling"/>
</dbReference>
<evidence type="ECO:0000259" key="3">
    <source>
        <dbReference type="PROSITE" id="PS50887"/>
    </source>
</evidence>
<gene>
    <name evidence="4" type="ORF">FTW19_04460</name>
</gene>
<reference evidence="4 5" key="1">
    <citation type="submission" date="2019-08" db="EMBL/GenBank/DDBJ databases">
        <title>Complete genome sequence of Terriglobus albidus strain ORNL.</title>
        <authorList>
            <person name="Podar M."/>
        </authorList>
    </citation>
    <scope>NUCLEOTIDE SEQUENCE [LARGE SCALE GENOMIC DNA]</scope>
    <source>
        <strain evidence="4 5">ORNL</strain>
    </source>
</reference>
<keyword evidence="5" id="KW-1185">Reference proteome</keyword>
<feature type="domain" description="PAS" evidence="1">
    <location>
        <begin position="169"/>
        <end position="239"/>
    </location>
</feature>
<evidence type="ECO:0000259" key="2">
    <source>
        <dbReference type="PROSITE" id="PS50883"/>
    </source>
</evidence>
<protein>
    <submittedName>
        <fullName evidence="4">EAL domain-containing protein</fullName>
    </submittedName>
</protein>
<dbReference type="Gene3D" id="3.30.450.20">
    <property type="entry name" value="PAS domain"/>
    <property type="match status" value="1"/>
</dbReference>
<name>A0A5B9E699_9BACT</name>
<dbReference type="InterPro" id="IPR001633">
    <property type="entry name" value="EAL_dom"/>
</dbReference>
<evidence type="ECO:0000313" key="5">
    <source>
        <dbReference type="Proteomes" id="UP000321820"/>
    </source>
</evidence>
<proteinExistence type="predicted"/>
<dbReference type="Gene3D" id="3.20.20.450">
    <property type="entry name" value="EAL domain"/>
    <property type="match status" value="1"/>
</dbReference>
<dbReference type="RefSeq" id="WP_147646522.1">
    <property type="nucleotide sequence ID" value="NZ_CP042806.1"/>
</dbReference>
<dbReference type="Proteomes" id="UP000321820">
    <property type="component" value="Chromosome"/>
</dbReference>
<dbReference type="SUPFAM" id="SSF55781">
    <property type="entry name" value="GAF domain-like"/>
    <property type="match status" value="1"/>
</dbReference>
<dbReference type="SUPFAM" id="SSF55073">
    <property type="entry name" value="Nucleotide cyclase"/>
    <property type="match status" value="1"/>
</dbReference>
<feature type="domain" description="EAL" evidence="2">
    <location>
        <begin position="463"/>
        <end position="716"/>
    </location>
</feature>
<dbReference type="InterPro" id="IPR029016">
    <property type="entry name" value="GAF-like_dom_sf"/>
</dbReference>
<dbReference type="Pfam" id="PF00563">
    <property type="entry name" value="EAL"/>
    <property type="match status" value="1"/>
</dbReference>
<organism evidence="4 5">
    <name type="scientific">Terriglobus albidus</name>
    <dbReference type="NCBI Taxonomy" id="1592106"/>
    <lineage>
        <taxon>Bacteria</taxon>
        <taxon>Pseudomonadati</taxon>
        <taxon>Acidobacteriota</taxon>
        <taxon>Terriglobia</taxon>
        <taxon>Terriglobales</taxon>
        <taxon>Acidobacteriaceae</taxon>
        <taxon>Terriglobus</taxon>
    </lineage>
</organism>
<dbReference type="InterPro" id="IPR000160">
    <property type="entry name" value="GGDEF_dom"/>
</dbReference>
<dbReference type="PROSITE" id="PS50883">
    <property type="entry name" value="EAL"/>
    <property type="match status" value="1"/>
</dbReference>